<accession>H8KQ79</accession>
<dbReference type="Pfam" id="PF06452">
    <property type="entry name" value="CBM9_1"/>
    <property type="match status" value="1"/>
</dbReference>
<name>H8KQ79_SOLCM</name>
<evidence type="ECO:0000259" key="3">
    <source>
        <dbReference type="Pfam" id="PF19313"/>
    </source>
</evidence>
<gene>
    <name evidence="4" type="ordered locus">Solca_1285</name>
</gene>
<evidence type="ECO:0000313" key="5">
    <source>
        <dbReference type="Proteomes" id="UP000007590"/>
    </source>
</evidence>
<feature type="domain" description="DUF5916" evidence="3">
    <location>
        <begin position="273"/>
        <end position="853"/>
    </location>
</feature>
<feature type="domain" description="Carbohydrate-binding" evidence="2">
    <location>
        <begin position="76"/>
        <end position="239"/>
    </location>
</feature>
<keyword evidence="1" id="KW-0812">Transmembrane</keyword>
<dbReference type="GO" id="GO:0030246">
    <property type="term" value="F:carbohydrate binding"/>
    <property type="evidence" value="ECO:0007669"/>
    <property type="project" value="InterPro"/>
</dbReference>
<dbReference type="InterPro" id="IPR010502">
    <property type="entry name" value="Carb-bd_dom_fam9"/>
</dbReference>
<dbReference type="SUPFAM" id="SSF49344">
    <property type="entry name" value="CBD9-like"/>
    <property type="match status" value="1"/>
</dbReference>
<protein>
    <submittedName>
        <fullName evidence="4">Uncharacterized protein</fullName>
    </submittedName>
</protein>
<dbReference type="AlphaFoldDB" id="H8KQ79"/>
<dbReference type="HOGENOM" id="CLU_016090_0_0_10"/>
<evidence type="ECO:0000259" key="2">
    <source>
        <dbReference type="Pfam" id="PF06452"/>
    </source>
</evidence>
<dbReference type="GO" id="GO:0016052">
    <property type="term" value="P:carbohydrate catabolic process"/>
    <property type="evidence" value="ECO:0007669"/>
    <property type="project" value="InterPro"/>
</dbReference>
<feature type="transmembrane region" description="Helical" evidence="1">
    <location>
        <begin position="20"/>
        <end position="43"/>
    </location>
</feature>
<evidence type="ECO:0000313" key="4">
    <source>
        <dbReference type="EMBL" id="AFD06374.1"/>
    </source>
</evidence>
<proteinExistence type="predicted"/>
<reference evidence="4" key="1">
    <citation type="submission" date="2012-02" db="EMBL/GenBank/DDBJ databases">
        <title>The complete genome of Solitalea canadensis DSM 3403.</title>
        <authorList>
            <consortium name="US DOE Joint Genome Institute (JGI-PGF)"/>
            <person name="Lucas S."/>
            <person name="Copeland A."/>
            <person name="Lapidus A."/>
            <person name="Glavina del Rio T."/>
            <person name="Dalin E."/>
            <person name="Tice H."/>
            <person name="Bruce D."/>
            <person name="Goodwin L."/>
            <person name="Pitluck S."/>
            <person name="Peters L."/>
            <person name="Ovchinnikova G."/>
            <person name="Lu M."/>
            <person name="Kyrpides N."/>
            <person name="Mavromatis K."/>
            <person name="Ivanova N."/>
            <person name="Brettin T."/>
            <person name="Detter J.C."/>
            <person name="Han C."/>
            <person name="Larimer F."/>
            <person name="Land M."/>
            <person name="Hauser L."/>
            <person name="Markowitz V."/>
            <person name="Cheng J.-F."/>
            <person name="Hugenholtz P."/>
            <person name="Woyke T."/>
            <person name="Wu D."/>
            <person name="Spring S."/>
            <person name="Schroeder M."/>
            <person name="Kopitz M."/>
            <person name="Brambilla E."/>
            <person name="Klenk H.-P."/>
            <person name="Eisen J.A."/>
        </authorList>
    </citation>
    <scope>NUCLEOTIDE SEQUENCE</scope>
    <source>
        <strain evidence="4">DSM 3403</strain>
    </source>
</reference>
<keyword evidence="5" id="KW-1185">Reference proteome</keyword>
<dbReference type="InterPro" id="IPR045670">
    <property type="entry name" value="DUF5916"/>
</dbReference>
<keyword evidence="1" id="KW-0472">Membrane</keyword>
<dbReference type="eggNOG" id="COG2091">
    <property type="taxonomic scope" value="Bacteria"/>
</dbReference>
<dbReference type="Pfam" id="PF19313">
    <property type="entry name" value="DUF5916"/>
    <property type="match status" value="1"/>
</dbReference>
<sequence>MPQGFMTFYSHLSGVNSFVLAFRSLNIASFLFCKLYVCLFLIIGLTSRVYSQKTLSPGDIPKKTLQALRVEKAPRIDGVLDEEIWLRAIPATDFIQTQPTENTKASFATEVRIAYDNTAIYIAALMHDPSPDSILHEFTKRDENGNADEVYFSFDTYFNQQNAVTFGVSAAGIQIDERIGTSSATNNNNNTGRVFDVVWDSYVKINDKGWVAELRIPYSALRFPKSKDQKWGLEIQRNIRRTREQDLWQYIPQNTQNSIPYYGILEGITDVEPPLRLSFTPYLGTTFSHFPLNTAGKNNLSKSYNAGMDFKLGLNENFTLDATLAPDFGQVASDNRILNLSAFETEFAEQRPFFKEGMELFTLGGLFYPRRIGAQPRKFYEVDDMEDNEGVRIIENPAQSQMLNATKISGRTQKGLGIGLFNAITNSMYAVVEDNKGNRKEIRTEPLTNYNIIAIDQTLPHNSSVSFINTNVNRFDVRDDANVTGLGFKLGTKSNKYQIDGFGAYSHKTLPDDSISNGYRYAVNVAKISGNFKFRLTQLVESDKYNPNDLGLLFSANEFTHSFFTSYEQFKPKNKNVQNWGLYSFNQYSNTYKTKEFQYFLTNLEYDILFKSRFFSFFFVEYKSDFNDFYEARTPGRVYKGPGYIGGIVGISTDYRKRLAADARIAYFDTHEFDMPYYEFKLFPRFRFNDHLSVFYEFIYSDDYSRGYAGKSDDEQSIYFGDRKIYTYTNALTGQYVFNQNMSLNLKARHYWSTVNYLKFFDLTNDGYITPNQSGYSTDNQNVNFFNIDMVYTWRFAPGSDVVLVYKQAIEKNDAIQSTSFFRNFGNVMRADKLNTVSLKVLYFLDYQSLKKKHKVKA</sequence>
<dbReference type="Proteomes" id="UP000007590">
    <property type="component" value="Chromosome"/>
</dbReference>
<dbReference type="Gene3D" id="2.60.40.1190">
    <property type="match status" value="1"/>
</dbReference>
<dbReference type="EMBL" id="CP003349">
    <property type="protein sequence ID" value="AFD06374.1"/>
    <property type="molecule type" value="Genomic_DNA"/>
</dbReference>
<dbReference type="GO" id="GO:0004553">
    <property type="term" value="F:hydrolase activity, hydrolyzing O-glycosyl compounds"/>
    <property type="evidence" value="ECO:0007669"/>
    <property type="project" value="InterPro"/>
</dbReference>
<organism evidence="4 5">
    <name type="scientific">Solitalea canadensis (strain ATCC 29591 / DSM 3403 / JCM 21819 / LMG 8368 / NBRC 15130 / NCIMB 12057 / USAM 9D)</name>
    <name type="common">Flexibacter canadensis</name>
    <dbReference type="NCBI Taxonomy" id="929556"/>
    <lineage>
        <taxon>Bacteria</taxon>
        <taxon>Pseudomonadati</taxon>
        <taxon>Bacteroidota</taxon>
        <taxon>Sphingobacteriia</taxon>
        <taxon>Sphingobacteriales</taxon>
        <taxon>Sphingobacteriaceae</taxon>
        <taxon>Solitalea</taxon>
    </lineage>
</organism>
<evidence type="ECO:0000256" key="1">
    <source>
        <dbReference type="SAM" id="Phobius"/>
    </source>
</evidence>
<keyword evidence="1" id="KW-1133">Transmembrane helix</keyword>
<dbReference type="STRING" id="929556.Solca_1285"/>
<dbReference type="KEGG" id="scn:Solca_1285"/>
<dbReference type="CDD" id="cd09618">
    <property type="entry name" value="CBM9_like_2"/>
    <property type="match status" value="1"/>
</dbReference>